<keyword evidence="3 9" id="KW-0378">Hydrolase</keyword>
<organism evidence="13 14">
    <name type="scientific">Fistulifera solaris</name>
    <name type="common">Oleaginous diatom</name>
    <dbReference type="NCBI Taxonomy" id="1519565"/>
    <lineage>
        <taxon>Eukaryota</taxon>
        <taxon>Sar</taxon>
        <taxon>Stramenopiles</taxon>
        <taxon>Ochrophyta</taxon>
        <taxon>Bacillariophyta</taxon>
        <taxon>Bacillariophyceae</taxon>
        <taxon>Bacillariophycidae</taxon>
        <taxon>Naviculales</taxon>
        <taxon>Naviculaceae</taxon>
        <taxon>Fistulifera</taxon>
    </lineage>
</organism>
<dbReference type="Proteomes" id="UP000198406">
    <property type="component" value="Unassembled WGS sequence"/>
</dbReference>
<evidence type="ECO:0000256" key="3">
    <source>
        <dbReference type="ARBA" id="ARBA00022801"/>
    </source>
</evidence>
<dbReference type="SMART" id="SM00490">
    <property type="entry name" value="HELICc"/>
    <property type="match status" value="1"/>
</dbReference>
<evidence type="ECO:0000259" key="12">
    <source>
        <dbReference type="PROSITE" id="PS51194"/>
    </source>
</evidence>
<feature type="compositionally biased region" description="Basic and acidic residues" evidence="10">
    <location>
        <begin position="551"/>
        <end position="564"/>
    </location>
</feature>
<dbReference type="InterPro" id="IPR050079">
    <property type="entry name" value="DEAD_box_RNA_helicase"/>
</dbReference>
<feature type="compositionally biased region" description="Basic and acidic residues" evidence="10">
    <location>
        <begin position="55"/>
        <end position="81"/>
    </location>
</feature>
<keyword evidence="2 9" id="KW-0547">Nucleotide-binding</keyword>
<dbReference type="InterPro" id="IPR011545">
    <property type="entry name" value="DEAD/DEAH_box_helicase_dom"/>
</dbReference>
<dbReference type="InterPro" id="IPR014001">
    <property type="entry name" value="Helicase_ATP-bd"/>
</dbReference>
<dbReference type="PROSITE" id="PS51192">
    <property type="entry name" value="HELICASE_ATP_BIND_1"/>
    <property type="match status" value="1"/>
</dbReference>
<dbReference type="GO" id="GO:0016887">
    <property type="term" value="F:ATP hydrolysis activity"/>
    <property type="evidence" value="ECO:0007669"/>
    <property type="project" value="RHEA"/>
</dbReference>
<dbReference type="GO" id="GO:0005829">
    <property type="term" value="C:cytosol"/>
    <property type="evidence" value="ECO:0007669"/>
    <property type="project" value="TreeGrafter"/>
</dbReference>
<evidence type="ECO:0000256" key="8">
    <source>
        <dbReference type="ARBA" id="ARBA00047984"/>
    </source>
</evidence>
<evidence type="ECO:0000256" key="5">
    <source>
        <dbReference type="ARBA" id="ARBA00022840"/>
    </source>
</evidence>
<keyword evidence="5 9" id="KW-0067">ATP-binding</keyword>
<dbReference type="SMART" id="SM00487">
    <property type="entry name" value="DEXDc"/>
    <property type="match status" value="1"/>
</dbReference>
<dbReference type="PROSITE" id="PS51194">
    <property type="entry name" value="HELICASE_CTER"/>
    <property type="match status" value="1"/>
</dbReference>
<dbReference type="InParanoid" id="A0A1Z5JN72"/>
<dbReference type="OrthoDB" id="360161at2759"/>
<evidence type="ECO:0000256" key="7">
    <source>
        <dbReference type="ARBA" id="ARBA00024355"/>
    </source>
</evidence>
<protein>
    <recommendedName>
        <fullName evidence="1">RNA helicase</fullName>
        <ecNumber evidence="1">3.6.4.13</ecNumber>
    </recommendedName>
</protein>
<accession>A0A1Z5JN72</accession>
<dbReference type="InterPro" id="IPR001650">
    <property type="entry name" value="Helicase_C-like"/>
</dbReference>
<dbReference type="GO" id="GO:0005524">
    <property type="term" value="F:ATP binding"/>
    <property type="evidence" value="ECO:0007669"/>
    <property type="project" value="UniProtKB-KW"/>
</dbReference>
<keyword evidence="6" id="KW-0694">RNA-binding</keyword>
<feature type="region of interest" description="Disordered" evidence="10">
    <location>
        <begin position="15"/>
        <end position="81"/>
    </location>
</feature>
<evidence type="ECO:0000256" key="10">
    <source>
        <dbReference type="SAM" id="MobiDB-lite"/>
    </source>
</evidence>
<keyword evidence="14" id="KW-1185">Reference proteome</keyword>
<dbReference type="InterPro" id="IPR027417">
    <property type="entry name" value="P-loop_NTPase"/>
</dbReference>
<gene>
    <name evidence="13" type="ORF">FisN_1Hh665</name>
</gene>
<comment type="similarity">
    <text evidence="7">Belongs to the DEAD box helicase family. DDX52/ROK1 subfamily.</text>
</comment>
<sequence>MDEIFNILSSSARIDKSKRQKRKRETVAQLTEPPPEEHVTTDDDDESDEEEEDEKSNAMKSRDRTGKRDVSEAKRNQIHREEVAAFRRSMKIKVAHADDSPDPISSFSEITCPEWCNDSFFTGLIRVILCNIEEGKWKEPTPIQMQSIPALMQRRDLLAGAPTGSGKSGAFILPSLLLSSIPHNIFYKTKGAKKNKGEIPSLILAPSLELASQLHRQVERLGLGKPGGLSSLLLAKANAAQAVLGQVGGQSGLDVLISTPLRIVDAIQKGLKLDSVRIVVLDEADRLLDASDSGSDKSRTFLSQIDTILSEIPATATRALFSATVTPTVRTLSESILRNPVVVSIDGGGAANADIDQRLMFVGNEQGKLLAIRQLVQRGEFDFPALVFCQSQERAQALFAELLYDGIRVDVIHAGRSKAARENAVAKFRKGDTWVLIGTDLVARGVDLSAVKLVLNYDLPQSGVTYVHRIGRTGRAGRKGKAITLFTEADLEQLRTIANIMKQSGCQVEDWMLQLPRKHNKKKRAPKRQKIDTTPSYDKKKSRMKRLYIKNSKEKKEKEAEESG</sequence>
<evidence type="ECO:0000256" key="4">
    <source>
        <dbReference type="ARBA" id="ARBA00022806"/>
    </source>
</evidence>
<dbReference type="CDD" id="cd18787">
    <property type="entry name" value="SF2_C_DEAD"/>
    <property type="match status" value="1"/>
</dbReference>
<evidence type="ECO:0000259" key="11">
    <source>
        <dbReference type="PROSITE" id="PS51192"/>
    </source>
</evidence>
<dbReference type="FunCoup" id="A0A1Z5JN72">
    <property type="interactions" value="84"/>
</dbReference>
<evidence type="ECO:0000313" key="14">
    <source>
        <dbReference type="Proteomes" id="UP000198406"/>
    </source>
</evidence>
<dbReference type="EC" id="3.6.4.13" evidence="1"/>
<dbReference type="SUPFAM" id="SSF52540">
    <property type="entry name" value="P-loop containing nucleoside triphosphate hydrolases"/>
    <property type="match status" value="1"/>
</dbReference>
<feature type="compositionally biased region" description="Basic residues" evidence="10">
    <location>
        <begin position="516"/>
        <end position="528"/>
    </location>
</feature>
<dbReference type="Pfam" id="PF00270">
    <property type="entry name" value="DEAD"/>
    <property type="match status" value="1"/>
</dbReference>
<evidence type="ECO:0000256" key="9">
    <source>
        <dbReference type="RuleBase" id="RU000492"/>
    </source>
</evidence>
<dbReference type="Gene3D" id="3.40.50.300">
    <property type="entry name" value="P-loop containing nucleotide triphosphate hydrolases"/>
    <property type="match status" value="2"/>
</dbReference>
<proteinExistence type="inferred from homology"/>
<comment type="caution">
    <text evidence="13">The sequence shown here is derived from an EMBL/GenBank/DDBJ whole genome shotgun (WGS) entry which is preliminary data.</text>
</comment>
<dbReference type="EMBL" id="BDSP01000089">
    <property type="protein sequence ID" value="GAX15228.1"/>
    <property type="molecule type" value="Genomic_DNA"/>
</dbReference>
<evidence type="ECO:0000256" key="1">
    <source>
        <dbReference type="ARBA" id="ARBA00012552"/>
    </source>
</evidence>
<feature type="domain" description="Helicase C-terminal" evidence="12">
    <location>
        <begin position="354"/>
        <end position="516"/>
    </location>
</feature>
<dbReference type="PROSITE" id="PS00039">
    <property type="entry name" value="DEAD_ATP_HELICASE"/>
    <property type="match status" value="1"/>
</dbReference>
<dbReference type="AlphaFoldDB" id="A0A1Z5JN72"/>
<comment type="catalytic activity">
    <reaction evidence="8">
        <text>ATP + H2O = ADP + phosphate + H(+)</text>
        <dbReference type="Rhea" id="RHEA:13065"/>
        <dbReference type="ChEBI" id="CHEBI:15377"/>
        <dbReference type="ChEBI" id="CHEBI:15378"/>
        <dbReference type="ChEBI" id="CHEBI:30616"/>
        <dbReference type="ChEBI" id="CHEBI:43474"/>
        <dbReference type="ChEBI" id="CHEBI:456216"/>
        <dbReference type="EC" id="3.6.4.13"/>
    </reaction>
</comment>
<evidence type="ECO:0000313" key="13">
    <source>
        <dbReference type="EMBL" id="GAX15228.1"/>
    </source>
</evidence>
<keyword evidence="4 9" id="KW-0347">Helicase</keyword>
<feature type="domain" description="Helicase ATP-binding" evidence="11">
    <location>
        <begin position="148"/>
        <end position="343"/>
    </location>
</feature>
<feature type="compositionally biased region" description="Acidic residues" evidence="10">
    <location>
        <begin position="42"/>
        <end position="54"/>
    </location>
</feature>
<feature type="region of interest" description="Disordered" evidence="10">
    <location>
        <begin position="516"/>
        <end position="564"/>
    </location>
</feature>
<dbReference type="PANTHER" id="PTHR47959:SF15">
    <property type="entry name" value="RNA HELICASE"/>
    <property type="match status" value="1"/>
</dbReference>
<reference evidence="13 14" key="1">
    <citation type="journal article" date="2015" name="Plant Cell">
        <title>Oil accumulation by the oleaginous diatom Fistulifera solaris as revealed by the genome and transcriptome.</title>
        <authorList>
            <person name="Tanaka T."/>
            <person name="Maeda Y."/>
            <person name="Veluchamy A."/>
            <person name="Tanaka M."/>
            <person name="Abida H."/>
            <person name="Marechal E."/>
            <person name="Bowler C."/>
            <person name="Muto M."/>
            <person name="Sunaga Y."/>
            <person name="Tanaka M."/>
            <person name="Yoshino T."/>
            <person name="Taniguchi T."/>
            <person name="Fukuda Y."/>
            <person name="Nemoto M."/>
            <person name="Matsumoto M."/>
            <person name="Wong P.S."/>
            <person name="Aburatani S."/>
            <person name="Fujibuchi W."/>
        </authorList>
    </citation>
    <scope>NUCLEOTIDE SEQUENCE [LARGE SCALE GENOMIC DNA]</scope>
    <source>
        <strain evidence="13 14">JPCC DA0580</strain>
    </source>
</reference>
<dbReference type="InterPro" id="IPR000629">
    <property type="entry name" value="RNA-helicase_DEAD-box_CS"/>
</dbReference>
<dbReference type="Pfam" id="PF00271">
    <property type="entry name" value="Helicase_C"/>
    <property type="match status" value="1"/>
</dbReference>
<dbReference type="PANTHER" id="PTHR47959">
    <property type="entry name" value="ATP-DEPENDENT RNA HELICASE RHLE-RELATED"/>
    <property type="match status" value="1"/>
</dbReference>
<evidence type="ECO:0000256" key="2">
    <source>
        <dbReference type="ARBA" id="ARBA00022741"/>
    </source>
</evidence>
<dbReference type="GO" id="GO:0003723">
    <property type="term" value="F:RNA binding"/>
    <property type="evidence" value="ECO:0007669"/>
    <property type="project" value="UniProtKB-KW"/>
</dbReference>
<evidence type="ECO:0000256" key="6">
    <source>
        <dbReference type="ARBA" id="ARBA00022884"/>
    </source>
</evidence>
<dbReference type="GO" id="GO:0003724">
    <property type="term" value="F:RNA helicase activity"/>
    <property type="evidence" value="ECO:0007669"/>
    <property type="project" value="UniProtKB-EC"/>
</dbReference>
<name>A0A1Z5JN72_FISSO</name>